<organism evidence="1 2">
    <name type="scientific">[Candida] arabinofermentans NRRL YB-2248</name>
    <dbReference type="NCBI Taxonomy" id="983967"/>
    <lineage>
        <taxon>Eukaryota</taxon>
        <taxon>Fungi</taxon>
        <taxon>Dikarya</taxon>
        <taxon>Ascomycota</taxon>
        <taxon>Saccharomycotina</taxon>
        <taxon>Pichiomycetes</taxon>
        <taxon>Pichiales</taxon>
        <taxon>Pichiaceae</taxon>
        <taxon>Ogataea</taxon>
        <taxon>Ogataea/Candida clade</taxon>
    </lineage>
</organism>
<proteinExistence type="predicted"/>
<dbReference type="EMBL" id="KV453862">
    <property type="protein sequence ID" value="ODV83601.1"/>
    <property type="molecule type" value="Genomic_DNA"/>
</dbReference>
<keyword evidence="2" id="KW-1185">Reference proteome</keyword>
<dbReference type="Gene3D" id="1.25.40.10">
    <property type="entry name" value="Tetratricopeptide repeat domain"/>
    <property type="match status" value="1"/>
</dbReference>
<accession>A0A1E4SVT1</accession>
<protein>
    <submittedName>
        <fullName evidence="1">Uncharacterized protein</fullName>
    </submittedName>
</protein>
<evidence type="ECO:0000313" key="1">
    <source>
        <dbReference type="EMBL" id="ODV83601.1"/>
    </source>
</evidence>
<gene>
    <name evidence="1" type="ORF">CANARDRAFT_9418</name>
</gene>
<dbReference type="AlphaFoldDB" id="A0A1E4SVT1"/>
<evidence type="ECO:0000313" key="2">
    <source>
        <dbReference type="Proteomes" id="UP000094801"/>
    </source>
</evidence>
<dbReference type="InterPro" id="IPR011990">
    <property type="entry name" value="TPR-like_helical_dom_sf"/>
</dbReference>
<dbReference type="Proteomes" id="UP000094801">
    <property type="component" value="Unassembled WGS sequence"/>
</dbReference>
<name>A0A1E4SVT1_9ASCO</name>
<reference evidence="2" key="1">
    <citation type="submission" date="2016-04" db="EMBL/GenBank/DDBJ databases">
        <title>Comparative genomics of biotechnologically important yeasts.</title>
        <authorList>
            <consortium name="DOE Joint Genome Institute"/>
            <person name="Riley R."/>
            <person name="Haridas S."/>
            <person name="Wolfe K.H."/>
            <person name="Lopes M.R."/>
            <person name="Hittinger C.T."/>
            <person name="Goker M."/>
            <person name="Salamov A."/>
            <person name="Wisecaver J."/>
            <person name="Long T.M."/>
            <person name="Aerts A.L."/>
            <person name="Barry K."/>
            <person name="Choi C."/>
            <person name="Clum A."/>
            <person name="Coughlan A.Y."/>
            <person name="Deshpande S."/>
            <person name="Douglass A.P."/>
            <person name="Hanson S.J."/>
            <person name="Klenk H.-P."/>
            <person name="Labutti K."/>
            <person name="Lapidus A."/>
            <person name="Lindquist E."/>
            <person name="Lipzen A."/>
            <person name="Meier-Kolthoff J.P."/>
            <person name="Ohm R.A."/>
            <person name="Otillar R.P."/>
            <person name="Pangilinan J."/>
            <person name="Peng Y."/>
            <person name="Rokas A."/>
            <person name="Rosa C.A."/>
            <person name="Scheuner C."/>
            <person name="Sibirny A.A."/>
            <person name="Slot J.C."/>
            <person name="Stielow J.B."/>
            <person name="Sun H."/>
            <person name="Kurtzman C.P."/>
            <person name="Blackwell M."/>
            <person name="Grigoriev I.V."/>
            <person name="Jeffries T.W."/>
        </authorList>
    </citation>
    <scope>NUCLEOTIDE SEQUENCE [LARGE SCALE GENOMIC DNA]</scope>
    <source>
        <strain evidence="2">NRRL YB-2248</strain>
    </source>
</reference>
<dbReference type="STRING" id="983967.A0A1E4SVT1"/>
<sequence length="529" mass="63074">MWTVSKVRSCGTRTFRLSRLNRLLSQHTDKFKLLQKNLNLIHDNILKDIKNDKDMIVDIRRKYVNESIQLQSTEFFNSRVINDEFKIIDSFNEISYDDGELEYDFVELLKPNKKLGKDSKIDLSLIDDHLSNDLKFNEWLIQLSSINYGSNKNNEFKIIEIFNLCLELKSDSIELNTFLSIIKNHCERYRYQEIMKTLKIMNDVNIKPDIKICNLIIKSIIHSNTKKYKINRLIRFLEFMKLNQIKSDYLTWNIIVSGFEDVSNTLKMLSLMFKLNIPLTSFSVLERKLGLKFPIYKELKSIESNIALPIIKYSFDDCLNVMNDIPHAFEYYENLIDDEIIKEPEYYQIYQKIIYKLLFEIKNLPFTLAFLNLISKKYPDLIVNDIEIKCDIYSMLCKSMIHFKDSPNWDSLTRFFYRQSINSITGKSKITNETIENLNNVAKDLKIVGFHISNILTMFNQRETLNFINDLKWNLDKPIWEYDLNSIRFKRSCNWIGHFQNSVKLNQLKRVDVDFEFDDTIYDSWQERF</sequence>
<dbReference type="OrthoDB" id="185373at2759"/>